<comment type="catalytic activity">
    <reaction evidence="7">
        <text>L-threonine + hydrogencarbonate + ATP = L-threonylcarbamoyladenylate + diphosphate + H2O</text>
        <dbReference type="Rhea" id="RHEA:36407"/>
        <dbReference type="ChEBI" id="CHEBI:15377"/>
        <dbReference type="ChEBI" id="CHEBI:17544"/>
        <dbReference type="ChEBI" id="CHEBI:30616"/>
        <dbReference type="ChEBI" id="CHEBI:33019"/>
        <dbReference type="ChEBI" id="CHEBI:57926"/>
        <dbReference type="ChEBI" id="CHEBI:73682"/>
        <dbReference type="EC" id="2.7.7.87"/>
    </reaction>
</comment>
<reference evidence="9" key="2">
    <citation type="submission" date="2020-07" db="EMBL/GenBank/DDBJ databases">
        <authorList>
            <person name="Vera ALvarez R."/>
            <person name="Arias-Moreno D.M."/>
            <person name="Jimenez-Jacinto V."/>
            <person name="Jimenez-Bremont J.F."/>
            <person name="Swaminathan K."/>
            <person name="Moose S.P."/>
            <person name="Guerrero-Gonzalez M.L."/>
            <person name="Marino-Ramirez L."/>
            <person name="Landsman D."/>
            <person name="Rodriguez-Kessler M."/>
            <person name="Delgado-Sanchez P."/>
        </authorList>
    </citation>
    <scope>NUCLEOTIDE SEQUENCE</scope>
    <source>
        <tissue evidence="9">Cladode</tissue>
    </source>
</reference>
<dbReference type="InterPro" id="IPR006070">
    <property type="entry name" value="Sua5-like_dom"/>
</dbReference>
<dbReference type="GO" id="GO:0000049">
    <property type="term" value="F:tRNA binding"/>
    <property type="evidence" value="ECO:0007669"/>
    <property type="project" value="TreeGrafter"/>
</dbReference>
<dbReference type="PANTHER" id="PTHR17490:SF10">
    <property type="entry name" value="THREONYLCARBAMOYL-AMP SYNTHASE"/>
    <property type="match status" value="1"/>
</dbReference>
<evidence type="ECO:0000256" key="7">
    <source>
        <dbReference type="ARBA" id="ARBA00048366"/>
    </source>
</evidence>
<dbReference type="PANTHER" id="PTHR17490">
    <property type="entry name" value="SUA5"/>
    <property type="match status" value="1"/>
</dbReference>
<evidence type="ECO:0000256" key="5">
    <source>
        <dbReference type="ARBA" id="ARBA00022490"/>
    </source>
</evidence>
<keyword evidence="5" id="KW-0963">Cytoplasm</keyword>
<comment type="subcellular location">
    <subcellularLocation>
        <location evidence="1">Cytoplasm</location>
    </subcellularLocation>
</comment>
<keyword evidence="6" id="KW-0808">Transferase</keyword>
<organism evidence="9">
    <name type="scientific">Opuntia streptacantha</name>
    <name type="common">Prickly pear cactus</name>
    <name type="synonym">Opuntia cardona</name>
    <dbReference type="NCBI Taxonomy" id="393608"/>
    <lineage>
        <taxon>Eukaryota</taxon>
        <taxon>Viridiplantae</taxon>
        <taxon>Streptophyta</taxon>
        <taxon>Embryophyta</taxon>
        <taxon>Tracheophyta</taxon>
        <taxon>Spermatophyta</taxon>
        <taxon>Magnoliopsida</taxon>
        <taxon>eudicotyledons</taxon>
        <taxon>Gunneridae</taxon>
        <taxon>Pentapetalae</taxon>
        <taxon>Caryophyllales</taxon>
        <taxon>Cactineae</taxon>
        <taxon>Cactaceae</taxon>
        <taxon>Opuntioideae</taxon>
        <taxon>Opuntia</taxon>
    </lineage>
</organism>
<name>A0A7C8ZKL5_OPUST</name>
<evidence type="ECO:0000256" key="1">
    <source>
        <dbReference type="ARBA" id="ARBA00004496"/>
    </source>
</evidence>
<dbReference type="GO" id="GO:0061710">
    <property type="term" value="F:L-threonylcarbamoyladenylate synthase"/>
    <property type="evidence" value="ECO:0007669"/>
    <property type="project" value="UniProtKB-EC"/>
</dbReference>
<sequence length="104" mass="11062">MAFLRKGTGVVLPATEEFAGEALKVLNLGKVIAVPTDILYGFACDACSREAVSRIYEIKGRKDTSPLAICVGDVSNIQCFAATDHLPETLLDSLLPGPVTVVLR</sequence>
<dbReference type="EC" id="2.7.7.87" evidence="3"/>
<reference evidence="9" key="1">
    <citation type="journal article" date="2013" name="J. Plant Res.">
        <title>Effect of fungi and light on seed germination of three Opuntia species from semiarid lands of central Mexico.</title>
        <authorList>
            <person name="Delgado-Sanchez P."/>
            <person name="Jimenez-Bremont J.F."/>
            <person name="Guerrero-Gonzalez Mde L."/>
            <person name="Flores J."/>
        </authorList>
    </citation>
    <scope>NUCLEOTIDE SEQUENCE</scope>
    <source>
        <tissue evidence="9">Cladode</tissue>
    </source>
</reference>
<dbReference type="InterPro" id="IPR050156">
    <property type="entry name" value="TC-AMP_synthase_SUA5"/>
</dbReference>
<dbReference type="AlphaFoldDB" id="A0A7C8ZKL5"/>
<dbReference type="Gene3D" id="3.90.870.10">
    <property type="entry name" value="DHBP synthase"/>
    <property type="match status" value="1"/>
</dbReference>
<evidence type="ECO:0000256" key="3">
    <source>
        <dbReference type="ARBA" id="ARBA00012584"/>
    </source>
</evidence>
<dbReference type="Pfam" id="PF01300">
    <property type="entry name" value="Sua5_yciO_yrdC"/>
    <property type="match status" value="1"/>
</dbReference>
<feature type="domain" description="YrdC-like" evidence="8">
    <location>
        <begin position="16"/>
        <end position="104"/>
    </location>
</feature>
<evidence type="ECO:0000256" key="6">
    <source>
        <dbReference type="ARBA" id="ARBA00022679"/>
    </source>
</evidence>
<comment type="similarity">
    <text evidence="2">Belongs to the SUA5 family.</text>
</comment>
<proteinExistence type="inferred from homology"/>
<protein>
    <recommendedName>
        <fullName evidence="4">Threonylcarbamoyl-AMP synthase</fullName>
        <ecNumber evidence="3">2.7.7.87</ecNumber>
    </recommendedName>
</protein>
<evidence type="ECO:0000259" key="8">
    <source>
        <dbReference type="PROSITE" id="PS51163"/>
    </source>
</evidence>
<dbReference type="GO" id="GO:0005737">
    <property type="term" value="C:cytoplasm"/>
    <property type="evidence" value="ECO:0007669"/>
    <property type="project" value="UniProtKB-SubCell"/>
</dbReference>
<dbReference type="GO" id="GO:0003725">
    <property type="term" value="F:double-stranded RNA binding"/>
    <property type="evidence" value="ECO:0007669"/>
    <property type="project" value="InterPro"/>
</dbReference>
<dbReference type="SUPFAM" id="SSF55821">
    <property type="entry name" value="YrdC/RibB"/>
    <property type="match status" value="1"/>
</dbReference>
<dbReference type="InterPro" id="IPR017945">
    <property type="entry name" value="DHBP_synth_RibB-like_a/b_dom"/>
</dbReference>
<evidence type="ECO:0000256" key="4">
    <source>
        <dbReference type="ARBA" id="ARBA00015492"/>
    </source>
</evidence>
<dbReference type="PROSITE" id="PS51163">
    <property type="entry name" value="YRDC"/>
    <property type="match status" value="1"/>
</dbReference>
<accession>A0A7C8ZKL5</accession>
<dbReference type="EMBL" id="GISG01143218">
    <property type="protein sequence ID" value="MBA4645679.1"/>
    <property type="molecule type" value="Transcribed_RNA"/>
</dbReference>
<dbReference type="EMBL" id="GISG01143217">
    <property type="protein sequence ID" value="MBA4645678.1"/>
    <property type="molecule type" value="Transcribed_RNA"/>
</dbReference>
<evidence type="ECO:0000313" key="9">
    <source>
        <dbReference type="EMBL" id="MBA4645678.1"/>
    </source>
</evidence>
<evidence type="ECO:0000256" key="2">
    <source>
        <dbReference type="ARBA" id="ARBA00007663"/>
    </source>
</evidence>
<dbReference type="GO" id="GO:0006450">
    <property type="term" value="P:regulation of translational fidelity"/>
    <property type="evidence" value="ECO:0007669"/>
    <property type="project" value="TreeGrafter"/>
</dbReference>